<sequence length="454" mass="51413">MALKDILPDRIKKTMIDVGVEPVASPVFGWSNKDKVLVIVEKKKDHYEVYGNRVFFSDKKMLKISETRRVDGDDELRGAIISVINSAVNQMIEGVSVKDPYTAIDMLFTVQEGRDVPKQEILPTTTQQIHVYGNMIGYICDQNLQVTNNPVLLSEKMLLHHIIITGSTGGGKTEVAKRIVTEVEKTKKKILVITPEAHLWNKLENVHILGDNDSDLEDGINVVDCTNAKDFAKEASHVIESVIEHYGKMEQTDNLRLLVVVDEAHLFIDQKDFENVLESATRILRKFGVSCVLLSHTYADFSRGIRSNVQTHIALYTNWARDLSFIKAFQADGTVDYSKLLLSMPEGYGIFRSREFLRNQPVPCRFLKCYEMMYPNIKQDISIDDQYQRRLAILEIIKDNPKISAEEISSNMAKRSISVANSTVSRDLDWLENQDLITVVDTSGKGGRKLYVAI</sequence>
<dbReference type="SUPFAM" id="SSF52540">
    <property type="entry name" value="P-loop containing nucleoside triphosphate hydrolases"/>
    <property type="match status" value="1"/>
</dbReference>
<dbReference type="Proteomes" id="UP000266745">
    <property type="component" value="Chromosome"/>
</dbReference>
<dbReference type="Pfam" id="PF01475">
    <property type="entry name" value="FUR"/>
    <property type="match status" value="1"/>
</dbReference>
<dbReference type="InterPro" id="IPR003593">
    <property type="entry name" value="AAA+_ATPase"/>
</dbReference>
<reference evidence="2 3" key="1">
    <citation type="journal article" date="2016" name="Sci. Rep.">
        <title>A novel ammonia-oxidizing archaeon from wastewater treatment plant: Its enrichment, physiological and genomic characteristics.</title>
        <authorList>
            <person name="Li Y."/>
            <person name="Ding K."/>
            <person name="Wen X."/>
            <person name="Zhang B."/>
            <person name="Shen B."/>
            <person name="Yang Y."/>
        </authorList>
    </citation>
    <scope>NUCLEOTIDE SEQUENCE [LARGE SCALE GENOMIC DNA]</scope>
    <source>
        <strain evidence="2 3">SAT1</strain>
    </source>
</reference>
<dbReference type="Gene3D" id="1.10.10.10">
    <property type="entry name" value="Winged helix-like DNA-binding domain superfamily/Winged helix DNA-binding domain"/>
    <property type="match status" value="1"/>
</dbReference>
<dbReference type="EMBL" id="CP011097">
    <property type="protein sequence ID" value="AJZ76198.2"/>
    <property type="molecule type" value="Genomic_DNA"/>
</dbReference>
<dbReference type="PANTHER" id="PTHR30121">
    <property type="entry name" value="UNCHARACTERIZED PROTEIN YJGR-RELATED"/>
    <property type="match status" value="1"/>
</dbReference>
<dbReference type="GeneID" id="24874358"/>
<dbReference type="InterPro" id="IPR036388">
    <property type="entry name" value="WH-like_DNA-bd_sf"/>
</dbReference>
<keyword evidence="3" id="KW-1185">Reference proteome</keyword>
<dbReference type="STRING" id="1603555.SU86_007285"/>
<evidence type="ECO:0000313" key="2">
    <source>
        <dbReference type="EMBL" id="AJZ76198.2"/>
    </source>
</evidence>
<evidence type="ECO:0000259" key="1">
    <source>
        <dbReference type="SMART" id="SM00382"/>
    </source>
</evidence>
<dbReference type="GO" id="GO:0003700">
    <property type="term" value="F:DNA-binding transcription factor activity"/>
    <property type="evidence" value="ECO:0007669"/>
    <property type="project" value="InterPro"/>
</dbReference>
<dbReference type="SMART" id="SM00382">
    <property type="entry name" value="AAA"/>
    <property type="match status" value="1"/>
</dbReference>
<dbReference type="InterPro" id="IPR036390">
    <property type="entry name" value="WH_DNA-bd_sf"/>
</dbReference>
<gene>
    <name evidence="2" type="ORF">SU86_007285</name>
</gene>
<dbReference type="GO" id="GO:0005524">
    <property type="term" value="F:ATP binding"/>
    <property type="evidence" value="ECO:0007669"/>
    <property type="project" value="InterPro"/>
</dbReference>
<name>A0A3G1B239_9ARCH</name>
<dbReference type="PANTHER" id="PTHR30121:SF6">
    <property type="entry name" value="SLR6007 PROTEIN"/>
    <property type="match status" value="1"/>
</dbReference>
<organism evidence="2 3">
    <name type="scientific">Candidatus Nitrosotenuis cloacae</name>
    <dbReference type="NCBI Taxonomy" id="1603555"/>
    <lineage>
        <taxon>Archaea</taxon>
        <taxon>Nitrososphaerota</taxon>
        <taxon>Candidatus Nitrosotenuis</taxon>
    </lineage>
</organism>
<protein>
    <recommendedName>
        <fullName evidence="1">AAA+ ATPase domain-containing protein</fullName>
    </recommendedName>
</protein>
<dbReference type="GO" id="GO:0003676">
    <property type="term" value="F:nucleic acid binding"/>
    <property type="evidence" value="ECO:0007669"/>
    <property type="project" value="InterPro"/>
</dbReference>
<evidence type="ECO:0000313" key="3">
    <source>
        <dbReference type="Proteomes" id="UP000266745"/>
    </source>
</evidence>
<dbReference type="RefSeq" id="WP_048186888.1">
    <property type="nucleotide sequence ID" value="NZ_CP011097.1"/>
</dbReference>
<dbReference type="InterPro" id="IPR027417">
    <property type="entry name" value="P-loop_NTPase"/>
</dbReference>
<dbReference type="AlphaFoldDB" id="A0A3G1B239"/>
<dbReference type="Gene3D" id="3.40.50.300">
    <property type="entry name" value="P-loop containing nucleotide triphosphate hydrolases"/>
    <property type="match status" value="1"/>
</dbReference>
<dbReference type="InterPro" id="IPR002481">
    <property type="entry name" value="FUR"/>
</dbReference>
<dbReference type="KEGG" id="tah:SU86_007285"/>
<dbReference type="InterPro" id="IPR011545">
    <property type="entry name" value="DEAD/DEAH_box_helicase_dom"/>
</dbReference>
<dbReference type="CDD" id="cd01127">
    <property type="entry name" value="TrwB_TraG_TraD_VirD4"/>
    <property type="match status" value="1"/>
</dbReference>
<dbReference type="InterPro" id="IPR051162">
    <property type="entry name" value="T4SS_component"/>
</dbReference>
<proteinExistence type="predicted"/>
<dbReference type="Pfam" id="PF00270">
    <property type="entry name" value="DEAD"/>
    <property type="match status" value="1"/>
</dbReference>
<dbReference type="SUPFAM" id="SSF46785">
    <property type="entry name" value="Winged helix' DNA-binding domain"/>
    <property type="match status" value="1"/>
</dbReference>
<feature type="domain" description="AAA+ ATPase" evidence="1">
    <location>
        <begin position="158"/>
        <end position="317"/>
    </location>
</feature>
<accession>A0A3G1B239</accession>